<feature type="chain" id="PRO_5046967592" description="Secreted protein" evidence="1">
    <location>
        <begin position="17"/>
        <end position="82"/>
    </location>
</feature>
<feature type="signal peptide" evidence="1">
    <location>
        <begin position="1"/>
        <end position="16"/>
    </location>
</feature>
<evidence type="ECO:0000313" key="3">
    <source>
        <dbReference type="Proteomes" id="UP001497522"/>
    </source>
</evidence>
<organism evidence="2 3">
    <name type="scientific">Sphagnum jensenii</name>
    <dbReference type="NCBI Taxonomy" id="128206"/>
    <lineage>
        <taxon>Eukaryota</taxon>
        <taxon>Viridiplantae</taxon>
        <taxon>Streptophyta</taxon>
        <taxon>Embryophyta</taxon>
        <taxon>Bryophyta</taxon>
        <taxon>Sphagnophytina</taxon>
        <taxon>Sphagnopsida</taxon>
        <taxon>Sphagnales</taxon>
        <taxon>Sphagnaceae</taxon>
        <taxon>Sphagnum</taxon>
    </lineage>
</organism>
<keyword evidence="3" id="KW-1185">Reference proteome</keyword>
<protein>
    <recommendedName>
        <fullName evidence="4">Secreted protein</fullName>
    </recommendedName>
</protein>
<keyword evidence="1" id="KW-0732">Signal</keyword>
<evidence type="ECO:0000313" key="2">
    <source>
        <dbReference type="EMBL" id="CAK9870460.1"/>
    </source>
</evidence>
<sequence>MRFHALLFTWVSSVVALIGGDFCLTEAVNKVPLLSFSCVLQDLVRPIAGGEEDATPYGKQISARIRHAYGNGPMSWKRAVVC</sequence>
<accession>A0ABP1B5P6</accession>
<dbReference type="EMBL" id="OZ023703">
    <property type="protein sequence ID" value="CAK9870460.1"/>
    <property type="molecule type" value="Genomic_DNA"/>
</dbReference>
<evidence type="ECO:0000256" key="1">
    <source>
        <dbReference type="SAM" id="SignalP"/>
    </source>
</evidence>
<evidence type="ECO:0008006" key="4">
    <source>
        <dbReference type="Google" id="ProtNLM"/>
    </source>
</evidence>
<reference evidence="2 3" key="1">
    <citation type="submission" date="2024-03" db="EMBL/GenBank/DDBJ databases">
        <authorList>
            <consortium name="ELIXIR-Norway"/>
            <consortium name="Elixir Norway"/>
        </authorList>
    </citation>
    <scope>NUCLEOTIDE SEQUENCE [LARGE SCALE GENOMIC DNA]</scope>
</reference>
<gene>
    <name evidence="2" type="ORF">CSSPJE1EN2_LOCUS13128</name>
</gene>
<name>A0ABP1B5P6_9BRYO</name>
<proteinExistence type="predicted"/>
<dbReference type="Proteomes" id="UP001497522">
    <property type="component" value="Chromosome 2"/>
</dbReference>